<dbReference type="Pfam" id="PF00293">
    <property type="entry name" value="NUDIX"/>
    <property type="match status" value="1"/>
</dbReference>
<feature type="transmembrane region" description="Helical" evidence="2">
    <location>
        <begin position="175"/>
        <end position="197"/>
    </location>
</feature>
<dbReference type="Proteomes" id="UP001209570">
    <property type="component" value="Unassembled WGS sequence"/>
</dbReference>
<reference evidence="5" key="1">
    <citation type="submission" date="2021-12" db="EMBL/GenBank/DDBJ databases">
        <title>Prjna785345.</title>
        <authorList>
            <person name="Rujirawat T."/>
            <person name="Krajaejun T."/>
        </authorList>
    </citation>
    <scope>NUCLEOTIDE SEQUENCE</scope>
    <source>
        <strain evidence="5">Pi057C3</strain>
    </source>
</reference>
<keyword evidence="1" id="KW-0378">Hydrolase</keyword>
<dbReference type="GO" id="GO:0006620">
    <property type="term" value="P:post-translational protein targeting to endoplasmic reticulum membrane"/>
    <property type="evidence" value="ECO:0007669"/>
    <property type="project" value="TreeGrafter"/>
</dbReference>
<evidence type="ECO:0008006" key="7">
    <source>
        <dbReference type="Google" id="ProtNLM"/>
    </source>
</evidence>
<feature type="domain" description="Nudix hydrolase" evidence="4">
    <location>
        <begin position="601"/>
        <end position="729"/>
    </location>
</feature>
<keyword evidence="2" id="KW-0812">Transmembrane</keyword>
<evidence type="ECO:0000256" key="1">
    <source>
        <dbReference type="ARBA" id="ARBA00022801"/>
    </source>
</evidence>
<keyword evidence="6" id="KW-1185">Reference proteome</keyword>
<dbReference type="SUPFAM" id="SSF46565">
    <property type="entry name" value="Chaperone J-domain"/>
    <property type="match status" value="1"/>
</dbReference>
<dbReference type="SMART" id="SM00271">
    <property type="entry name" value="DnaJ"/>
    <property type="match status" value="1"/>
</dbReference>
<gene>
    <name evidence="5" type="ORF">P43SY_002303</name>
</gene>
<dbReference type="PROSITE" id="PS51462">
    <property type="entry name" value="NUDIX"/>
    <property type="match status" value="1"/>
</dbReference>
<sequence length="759" mass="84620">MAAPVSESDAAFYSFCCVMLCLYIVPAVLFTVLRLVQFRSKPSKLLESWTLSLTLVGLALSIAAFWHCMQHLQDVDTTGIFDPYEILQISDGASVREIKKAFRRLGRELHPDKNRHDLQSAHSRFARVTKAYEALTDPVGIENFRKYGHPDGPRSMLLSFAFLSSFSGASGSGSAPLFVLLYFVVIFGVIAAAVYSLHRSSGRRDRTQISNRTAAQWLDSFHDRLSVHDIVELLLSSDEMTLTVGGEQDLLEAQQRSKAHDKILKKMEAAKALPTEAVARIKKQPHPIARENMIAVYQYWRRNRLTGVPKPAWIDMRLHKVLLEMPYLVDLFATMAAEQSVKRAYPSIPLVRTLGLLSSLAQGALVADEDALRDQRARLSEGQELPRLNITKATMVVADEPNIQPGDWITLEFHVTREHVAPGASAAPASTLWDAVDPRIEFRKEHLWVLVLDKASNRVYAASKLKDLKRDVAGRIVFEGPGVSGRFDMEVRVLCPVYLNIQASAIVPIEVEAKSHVRILGELFLPDERVAWHVNAADGASDARKGPRVVGQQSVFENPWLRLKTIRFLDLQGRERQWTGLERTTTYPVPPEKRALGDDSDACDAVVVFPFLTQPGAATQVILIRQFRPPVGQWVVELPAGLIDDNELPEHAARRELLEETGYSASRVLHIGPPMVNDQGLTNGKCRLVLMEVRRDADAGGAPVQRLEEDEMIQVLVAPLDGLVPWLLERQHSQGDAIDARLYSYALGLQALPHELLSA</sequence>
<keyword evidence="2" id="KW-0472">Membrane</keyword>
<dbReference type="AlphaFoldDB" id="A0AAD5LTJ5"/>
<comment type="caution">
    <text evidence="5">The sequence shown here is derived from an EMBL/GenBank/DDBJ whole genome shotgun (WGS) entry which is preliminary data.</text>
</comment>
<name>A0AAD5LTJ5_PYTIN</name>
<dbReference type="EMBL" id="JAKCXM010000004">
    <property type="protein sequence ID" value="KAJ0409413.1"/>
    <property type="molecule type" value="Genomic_DNA"/>
</dbReference>
<dbReference type="Pfam" id="PF00226">
    <property type="entry name" value="DnaJ"/>
    <property type="match status" value="1"/>
</dbReference>
<evidence type="ECO:0000259" key="3">
    <source>
        <dbReference type="PROSITE" id="PS50076"/>
    </source>
</evidence>
<dbReference type="Gene3D" id="3.90.79.10">
    <property type="entry name" value="Nucleoside Triphosphate Pyrophosphohydrolase"/>
    <property type="match status" value="1"/>
</dbReference>
<evidence type="ECO:0000313" key="6">
    <source>
        <dbReference type="Proteomes" id="UP001209570"/>
    </source>
</evidence>
<evidence type="ECO:0000256" key="2">
    <source>
        <dbReference type="SAM" id="Phobius"/>
    </source>
</evidence>
<dbReference type="PANTHER" id="PTHR24075">
    <property type="entry name" value="SEC63 DOMAIN-CONTAINING"/>
    <property type="match status" value="1"/>
</dbReference>
<protein>
    <recommendedName>
        <fullName evidence="7">J domain-containing protein</fullName>
    </recommendedName>
</protein>
<dbReference type="CDD" id="cd18888">
    <property type="entry name" value="NUDIX_ADPRase_Nudt5"/>
    <property type="match status" value="1"/>
</dbReference>
<dbReference type="SUPFAM" id="SSF55811">
    <property type="entry name" value="Nudix"/>
    <property type="match status" value="1"/>
</dbReference>
<dbReference type="Gene3D" id="1.10.287.110">
    <property type="entry name" value="DnaJ domain"/>
    <property type="match status" value="1"/>
</dbReference>
<dbReference type="InterPro" id="IPR001623">
    <property type="entry name" value="DnaJ_domain"/>
</dbReference>
<evidence type="ECO:0000259" key="4">
    <source>
        <dbReference type="PROSITE" id="PS51462"/>
    </source>
</evidence>
<dbReference type="InterPro" id="IPR035892">
    <property type="entry name" value="C2_domain_sf"/>
</dbReference>
<dbReference type="InterPro" id="IPR000086">
    <property type="entry name" value="NUDIX_hydrolase_dom"/>
</dbReference>
<feature type="domain" description="J" evidence="3">
    <location>
        <begin position="82"/>
        <end position="148"/>
    </location>
</feature>
<proteinExistence type="predicted"/>
<keyword evidence="2" id="KW-1133">Transmembrane helix</keyword>
<feature type="transmembrane region" description="Helical" evidence="2">
    <location>
        <begin position="12"/>
        <end position="36"/>
    </location>
</feature>
<dbReference type="PROSITE" id="PS00893">
    <property type="entry name" value="NUDIX_BOX"/>
    <property type="match status" value="1"/>
</dbReference>
<dbReference type="CDD" id="cd06257">
    <property type="entry name" value="DnaJ"/>
    <property type="match status" value="1"/>
</dbReference>
<feature type="transmembrane region" description="Helical" evidence="2">
    <location>
        <begin position="48"/>
        <end position="66"/>
    </location>
</feature>
<dbReference type="GO" id="GO:0008320">
    <property type="term" value="F:protein transmembrane transporter activity"/>
    <property type="evidence" value="ECO:0007669"/>
    <property type="project" value="TreeGrafter"/>
</dbReference>
<dbReference type="InterPro" id="IPR036869">
    <property type="entry name" value="J_dom_sf"/>
</dbReference>
<dbReference type="PRINTS" id="PR00625">
    <property type="entry name" value="JDOMAIN"/>
</dbReference>
<dbReference type="InterPro" id="IPR020084">
    <property type="entry name" value="NUDIX_hydrolase_CS"/>
</dbReference>
<dbReference type="GO" id="GO:0016787">
    <property type="term" value="F:hydrolase activity"/>
    <property type="evidence" value="ECO:0007669"/>
    <property type="project" value="UniProtKB-KW"/>
</dbReference>
<dbReference type="PROSITE" id="PS50076">
    <property type="entry name" value="DNAJ_2"/>
    <property type="match status" value="1"/>
</dbReference>
<dbReference type="GO" id="GO:0006614">
    <property type="term" value="P:SRP-dependent cotranslational protein targeting to membrane"/>
    <property type="evidence" value="ECO:0007669"/>
    <property type="project" value="TreeGrafter"/>
</dbReference>
<dbReference type="GO" id="GO:0003723">
    <property type="term" value="F:RNA binding"/>
    <property type="evidence" value="ECO:0007669"/>
    <property type="project" value="TreeGrafter"/>
</dbReference>
<evidence type="ECO:0000313" key="5">
    <source>
        <dbReference type="EMBL" id="KAJ0409413.1"/>
    </source>
</evidence>
<organism evidence="5 6">
    <name type="scientific">Pythium insidiosum</name>
    <name type="common">Pythiosis disease agent</name>
    <dbReference type="NCBI Taxonomy" id="114742"/>
    <lineage>
        <taxon>Eukaryota</taxon>
        <taxon>Sar</taxon>
        <taxon>Stramenopiles</taxon>
        <taxon>Oomycota</taxon>
        <taxon>Peronosporomycetes</taxon>
        <taxon>Pythiales</taxon>
        <taxon>Pythiaceae</taxon>
        <taxon>Pythium</taxon>
    </lineage>
</organism>
<dbReference type="InterPro" id="IPR015797">
    <property type="entry name" value="NUDIX_hydrolase-like_dom_sf"/>
</dbReference>
<dbReference type="GO" id="GO:0031207">
    <property type="term" value="C:Sec62/Sec63 complex"/>
    <property type="evidence" value="ECO:0007669"/>
    <property type="project" value="TreeGrafter"/>
</dbReference>
<dbReference type="PANTHER" id="PTHR24075:SF0">
    <property type="entry name" value="TRANSLOCATION PROTEIN SEC63 HOMOLOG"/>
    <property type="match status" value="1"/>
</dbReference>
<dbReference type="Gene3D" id="2.60.40.150">
    <property type="entry name" value="C2 domain"/>
    <property type="match status" value="1"/>
</dbReference>
<accession>A0AAD5LTJ5</accession>